<dbReference type="PANTHER" id="PTHR43546">
    <property type="entry name" value="UPF0173 METAL-DEPENDENT HYDROLASE MJ1163-RELATED"/>
    <property type="match status" value="1"/>
</dbReference>
<keyword evidence="1 2" id="KW-0378">Hydrolase</keyword>
<dbReference type="RefSeq" id="WP_278441789.1">
    <property type="nucleotide sequence ID" value="NZ_CAXBMG010000035.1"/>
</dbReference>
<dbReference type="NCBIfam" id="NF001911">
    <property type="entry name" value="PRK00685.1"/>
    <property type="match status" value="1"/>
</dbReference>
<evidence type="ECO:0000313" key="4">
    <source>
        <dbReference type="EMBL" id="HCO23786.1"/>
    </source>
</evidence>
<comment type="similarity">
    <text evidence="2">Belongs to the UPF0173 family.</text>
</comment>
<evidence type="ECO:0000313" key="5">
    <source>
        <dbReference type="Proteomes" id="UP000263642"/>
    </source>
</evidence>
<evidence type="ECO:0000256" key="1">
    <source>
        <dbReference type="ARBA" id="ARBA00022801"/>
    </source>
</evidence>
<dbReference type="GO" id="GO:0016787">
    <property type="term" value="F:hydrolase activity"/>
    <property type="evidence" value="ECO:0007669"/>
    <property type="project" value="UniProtKB-UniRule"/>
</dbReference>
<dbReference type="SUPFAM" id="SSF56281">
    <property type="entry name" value="Metallo-hydrolase/oxidoreductase"/>
    <property type="match status" value="1"/>
</dbReference>
<dbReference type="InterPro" id="IPR022877">
    <property type="entry name" value="UPF0173"/>
</dbReference>
<dbReference type="PANTHER" id="PTHR43546:SF3">
    <property type="entry name" value="UPF0173 METAL-DEPENDENT HYDROLASE MJ1163"/>
    <property type="match status" value="1"/>
</dbReference>
<accession>A0A3D3R5C1</accession>
<dbReference type="AlphaFoldDB" id="A0A3D3R5C1"/>
<dbReference type="InterPro" id="IPR036866">
    <property type="entry name" value="RibonucZ/Hydroxyglut_hydro"/>
</dbReference>
<proteinExistence type="inferred from homology"/>
<dbReference type="Pfam" id="PF13483">
    <property type="entry name" value="Lactamase_B_3"/>
    <property type="match status" value="1"/>
</dbReference>
<dbReference type="EMBL" id="DQAY01000069">
    <property type="protein sequence ID" value="HCO23786.1"/>
    <property type="molecule type" value="Genomic_DNA"/>
</dbReference>
<evidence type="ECO:0000259" key="3">
    <source>
        <dbReference type="SMART" id="SM00849"/>
    </source>
</evidence>
<feature type="domain" description="Metallo-beta-lactamase" evidence="3">
    <location>
        <begin position="9"/>
        <end position="190"/>
    </location>
</feature>
<name>A0A3D3R5C1_9PLAN</name>
<comment type="caution">
    <text evidence="4">The sequence shown here is derived from an EMBL/GenBank/DDBJ whole genome shotgun (WGS) entry which is preliminary data.</text>
</comment>
<evidence type="ECO:0000256" key="2">
    <source>
        <dbReference type="HAMAP-Rule" id="MF_00457"/>
    </source>
</evidence>
<dbReference type="Gene3D" id="3.60.15.10">
    <property type="entry name" value="Ribonuclease Z/Hydroxyacylglutathione hydrolase-like"/>
    <property type="match status" value="1"/>
</dbReference>
<dbReference type="InterPro" id="IPR050114">
    <property type="entry name" value="UPF0173_UPF0282_UlaG_hydrolase"/>
</dbReference>
<sequence>MVTNITWLGHSTFQIETAGKKILLDPFFTGNPSAPLDAEQVEADAIIVSHGHGDHVGDTVDIAKRTGALVIANFEIIEWMGKQGVENVHPQHIGGAHQYDFGTVKLTIAHHGSMLPDGSNGGNPCGILLKLDGGTIYFAADTGLFYDMKLIGEEGIDMAMLPIGDNFTMGPADSVKATRLIQPKRVLPMHYNTWPLIEQDVSAWADQIRGQTAAEPVVLQPGESCSL</sequence>
<protein>
    <recommendedName>
        <fullName evidence="2">UPF0173 metal-dependent hydrolase DIT97_12295</fullName>
    </recommendedName>
</protein>
<organism evidence="4 5">
    <name type="scientific">Gimesia maris</name>
    <dbReference type="NCBI Taxonomy" id="122"/>
    <lineage>
        <taxon>Bacteria</taxon>
        <taxon>Pseudomonadati</taxon>
        <taxon>Planctomycetota</taxon>
        <taxon>Planctomycetia</taxon>
        <taxon>Planctomycetales</taxon>
        <taxon>Planctomycetaceae</taxon>
        <taxon>Gimesia</taxon>
    </lineage>
</organism>
<dbReference type="SMART" id="SM00849">
    <property type="entry name" value="Lactamase_B"/>
    <property type="match status" value="1"/>
</dbReference>
<dbReference type="HAMAP" id="MF_00457">
    <property type="entry name" value="UPF0173"/>
    <property type="match status" value="1"/>
</dbReference>
<dbReference type="Proteomes" id="UP000263642">
    <property type="component" value="Unassembled WGS sequence"/>
</dbReference>
<reference evidence="4 5" key="1">
    <citation type="journal article" date="2018" name="Nat. Biotechnol.">
        <title>A standardized bacterial taxonomy based on genome phylogeny substantially revises the tree of life.</title>
        <authorList>
            <person name="Parks D.H."/>
            <person name="Chuvochina M."/>
            <person name="Waite D.W."/>
            <person name="Rinke C."/>
            <person name="Skarshewski A."/>
            <person name="Chaumeil P.A."/>
            <person name="Hugenholtz P."/>
        </authorList>
    </citation>
    <scope>NUCLEOTIDE SEQUENCE [LARGE SCALE GENOMIC DNA]</scope>
    <source>
        <strain evidence="4">UBA9375</strain>
    </source>
</reference>
<dbReference type="InterPro" id="IPR001279">
    <property type="entry name" value="Metallo-B-lactamas"/>
</dbReference>
<gene>
    <name evidence="4" type="ORF">DIT97_12295</name>
</gene>